<dbReference type="Proteomes" id="UP001151133">
    <property type="component" value="Unassembled WGS sequence"/>
</dbReference>
<keyword evidence="1" id="KW-0812">Transmembrane</keyword>
<gene>
    <name evidence="2" type="ORF">OIU80_11710</name>
</gene>
<name>A0A9X2ZNE9_9FLAO</name>
<protein>
    <submittedName>
        <fullName evidence="2">Uncharacterized protein</fullName>
    </submittedName>
</protein>
<keyword evidence="1" id="KW-0472">Membrane</keyword>
<evidence type="ECO:0000256" key="1">
    <source>
        <dbReference type="SAM" id="Phobius"/>
    </source>
</evidence>
<accession>A0A9X2ZNE9</accession>
<dbReference type="AlphaFoldDB" id="A0A9X2ZNE9"/>
<dbReference type="EMBL" id="JAOZEV010000008">
    <property type="protein sequence ID" value="MCV9932947.1"/>
    <property type="molecule type" value="Genomic_DNA"/>
</dbReference>
<proteinExistence type="predicted"/>
<feature type="transmembrane region" description="Helical" evidence="1">
    <location>
        <begin position="32"/>
        <end position="51"/>
    </location>
</feature>
<sequence length="190" mass="22270">MARLSILLFSLGFLLIIGTTLSIVSFYLKFTFILIGSILVLISFLLIKMSIQNDLNNVNNVSARGKLGLKNKGLKVKVDFNKCEIITSNHILSKVESRSSLLYFYDSLFFSNDKRPKEILLIRLKFIVKISNKDVSFISEPFRMDVKNFEIYLFNYKKTFIYVNKNNYNDFFFDLDFLKKYAYYEKSLMS</sequence>
<evidence type="ECO:0000313" key="2">
    <source>
        <dbReference type="EMBL" id="MCV9932947.1"/>
    </source>
</evidence>
<reference evidence="2" key="1">
    <citation type="submission" date="2022-10" db="EMBL/GenBank/DDBJ databases">
        <title>Two novel species of Flavobacterium.</title>
        <authorList>
            <person name="Liu Q."/>
            <person name="Xin Y.-H."/>
        </authorList>
    </citation>
    <scope>NUCLEOTIDE SEQUENCE</scope>
    <source>
        <strain evidence="2">LS1R47</strain>
    </source>
</reference>
<comment type="caution">
    <text evidence="2">The sequence shown here is derived from an EMBL/GenBank/DDBJ whole genome shotgun (WGS) entry which is preliminary data.</text>
</comment>
<keyword evidence="1" id="KW-1133">Transmembrane helix</keyword>
<evidence type="ECO:0000313" key="3">
    <source>
        <dbReference type="Proteomes" id="UP001151133"/>
    </source>
</evidence>
<keyword evidence="3" id="KW-1185">Reference proteome</keyword>
<dbReference type="RefSeq" id="WP_264287187.1">
    <property type="nucleotide sequence ID" value="NZ_JAOZEV010000008.1"/>
</dbReference>
<organism evidence="2 3">
    <name type="scientific">Flavobacterium frigoritolerans</name>
    <dbReference type="NCBI Taxonomy" id="2987686"/>
    <lineage>
        <taxon>Bacteria</taxon>
        <taxon>Pseudomonadati</taxon>
        <taxon>Bacteroidota</taxon>
        <taxon>Flavobacteriia</taxon>
        <taxon>Flavobacteriales</taxon>
        <taxon>Flavobacteriaceae</taxon>
        <taxon>Flavobacterium</taxon>
    </lineage>
</organism>